<accession>A0A7J6PFG7</accession>
<feature type="transmembrane region" description="Helical" evidence="9">
    <location>
        <begin position="970"/>
        <end position="993"/>
    </location>
</feature>
<evidence type="ECO:0000313" key="11">
    <source>
        <dbReference type="EMBL" id="KAF4694928.1"/>
    </source>
</evidence>
<dbReference type="CDD" id="cd14137">
    <property type="entry name" value="STKc_GSK3"/>
    <property type="match status" value="1"/>
</dbReference>
<keyword evidence="9" id="KW-0812">Transmembrane</keyword>
<feature type="transmembrane region" description="Helical" evidence="9">
    <location>
        <begin position="608"/>
        <end position="629"/>
    </location>
</feature>
<evidence type="ECO:0000259" key="10">
    <source>
        <dbReference type="PROSITE" id="PS50011"/>
    </source>
</evidence>
<dbReference type="InterPro" id="IPR017441">
    <property type="entry name" value="Protein_kinase_ATP_BS"/>
</dbReference>
<comment type="similarity">
    <text evidence="1">Belongs to the protein kinase superfamily. CMGC Ser/Thr protein kinase family. GSK-3 subfamily.</text>
</comment>
<keyword evidence="5" id="KW-0418">Kinase</keyword>
<comment type="caution">
    <text evidence="11">The sequence shown here is derived from an EMBL/GenBank/DDBJ whole genome shotgun (WGS) entry which is preliminary data.</text>
</comment>
<keyword evidence="9" id="KW-0472">Membrane</keyword>
<dbReference type="EMBL" id="JABANP010000026">
    <property type="protein sequence ID" value="KAF4694928.1"/>
    <property type="molecule type" value="Genomic_DNA"/>
</dbReference>
<dbReference type="PANTHER" id="PTHR24057">
    <property type="entry name" value="GLYCOGEN SYNTHASE KINASE-3 ALPHA"/>
    <property type="match status" value="1"/>
</dbReference>
<dbReference type="PANTHER" id="PTHR24057:SF0">
    <property type="entry name" value="PROTEIN KINASE SHAGGY-RELATED"/>
    <property type="match status" value="1"/>
</dbReference>
<evidence type="ECO:0000256" key="4">
    <source>
        <dbReference type="ARBA" id="ARBA00022741"/>
    </source>
</evidence>
<feature type="transmembrane region" description="Helical" evidence="9">
    <location>
        <begin position="900"/>
        <end position="919"/>
    </location>
</feature>
<dbReference type="AlphaFoldDB" id="A0A7J6PFG7"/>
<gene>
    <name evidence="11" type="ORF">FOZ60_006448</name>
</gene>
<dbReference type="GO" id="GO:0007165">
    <property type="term" value="P:signal transduction"/>
    <property type="evidence" value="ECO:0007669"/>
    <property type="project" value="TreeGrafter"/>
</dbReference>
<dbReference type="SUPFAM" id="SSF56112">
    <property type="entry name" value="Protein kinase-like (PK-like)"/>
    <property type="match status" value="1"/>
</dbReference>
<dbReference type="InterPro" id="IPR050591">
    <property type="entry name" value="GSK-3"/>
</dbReference>
<evidence type="ECO:0000256" key="1">
    <source>
        <dbReference type="ARBA" id="ARBA00005527"/>
    </source>
</evidence>
<evidence type="ECO:0000256" key="3">
    <source>
        <dbReference type="ARBA" id="ARBA00022679"/>
    </source>
</evidence>
<keyword evidence="6 7" id="KW-0067">ATP-binding</keyword>
<feature type="region of interest" description="Disordered" evidence="8">
    <location>
        <begin position="19"/>
        <end position="42"/>
    </location>
</feature>
<feature type="transmembrane region" description="Helical" evidence="9">
    <location>
        <begin position="868"/>
        <end position="894"/>
    </location>
</feature>
<feature type="transmembrane region" description="Helical" evidence="9">
    <location>
        <begin position="577"/>
        <end position="596"/>
    </location>
</feature>
<feature type="compositionally biased region" description="Low complexity" evidence="8">
    <location>
        <begin position="388"/>
        <end position="406"/>
    </location>
</feature>
<dbReference type="InterPro" id="IPR000719">
    <property type="entry name" value="Prot_kinase_dom"/>
</dbReference>
<feature type="transmembrane region" description="Helical" evidence="9">
    <location>
        <begin position="931"/>
        <end position="950"/>
    </location>
</feature>
<dbReference type="Gene3D" id="3.30.200.20">
    <property type="entry name" value="Phosphorylase Kinase, domain 1"/>
    <property type="match status" value="1"/>
</dbReference>
<evidence type="ECO:0000256" key="2">
    <source>
        <dbReference type="ARBA" id="ARBA00022527"/>
    </source>
</evidence>
<dbReference type="OrthoDB" id="272141at2759"/>
<feature type="transmembrane region" description="Helical" evidence="9">
    <location>
        <begin position="796"/>
        <end position="820"/>
    </location>
</feature>
<dbReference type="GO" id="GO:0030154">
    <property type="term" value="P:cell differentiation"/>
    <property type="evidence" value="ECO:0007669"/>
    <property type="project" value="TreeGrafter"/>
</dbReference>
<feature type="domain" description="Protein kinase" evidence="10">
    <location>
        <begin position="46"/>
        <end position="335"/>
    </location>
</feature>
<dbReference type="GO" id="GO:0005737">
    <property type="term" value="C:cytoplasm"/>
    <property type="evidence" value="ECO:0007669"/>
    <property type="project" value="TreeGrafter"/>
</dbReference>
<evidence type="ECO:0000256" key="9">
    <source>
        <dbReference type="SAM" id="Phobius"/>
    </source>
</evidence>
<dbReference type="FunFam" id="1.10.510.10:FF:000624">
    <property type="entry name" value="Mitogen-activated protein kinase"/>
    <property type="match status" value="1"/>
</dbReference>
<feature type="region of interest" description="Disordered" evidence="8">
    <location>
        <begin position="388"/>
        <end position="408"/>
    </location>
</feature>
<keyword evidence="9" id="KW-1133">Transmembrane helix</keyword>
<feature type="transmembrane region" description="Helical" evidence="9">
    <location>
        <begin position="546"/>
        <end position="571"/>
    </location>
</feature>
<dbReference type="Pfam" id="PF00069">
    <property type="entry name" value="Pkinase"/>
    <property type="match status" value="1"/>
</dbReference>
<feature type="binding site" evidence="7">
    <location>
        <position position="76"/>
    </location>
    <ligand>
        <name>ATP</name>
        <dbReference type="ChEBI" id="CHEBI:30616"/>
    </ligand>
</feature>
<evidence type="ECO:0000256" key="7">
    <source>
        <dbReference type="PROSITE-ProRule" id="PRU10141"/>
    </source>
</evidence>
<name>A0A7J6PFG7_PEROL</name>
<evidence type="ECO:0000256" key="6">
    <source>
        <dbReference type="ARBA" id="ARBA00022840"/>
    </source>
</evidence>
<dbReference type="Gene3D" id="1.10.510.10">
    <property type="entry name" value="Transferase(Phosphotransferase) domain 1"/>
    <property type="match status" value="1"/>
</dbReference>
<organism evidence="11 12">
    <name type="scientific">Perkinsus olseni</name>
    <name type="common">Perkinsus atlanticus</name>
    <dbReference type="NCBI Taxonomy" id="32597"/>
    <lineage>
        <taxon>Eukaryota</taxon>
        <taxon>Sar</taxon>
        <taxon>Alveolata</taxon>
        <taxon>Perkinsozoa</taxon>
        <taxon>Perkinsea</taxon>
        <taxon>Perkinsida</taxon>
        <taxon>Perkinsidae</taxon>
        <taxon>Perkinsus</taxon>
    </lineage>
</organism>
<keyword evidence="2" id="KW-0723">Serine/threonine-protein kinase</keyword>
<protein>
    <recommendedName>
        <fullName evidence="10">Protein kinase domain-containing protein</fullName>
    </recommendedName>
</protein>
<evidence type="ECO:0000313" key="12">
    <source>
        <dbReference type="Proteomes" id="UP000541610"/>
    </source>
</evidence>
<dbReference type="GO" id="GO:0005524">
    <property type="term" value="F:ATP binding"/>
    <property type="evidence" value="ECO:0007669"/>
    <property type="project" value="UniProtKB-UniRule"/>
</dbReference>
<dbReference type="GO" id="GO:0004674">
    <property type="term" value="F:protein serine/threonine kinase activity"/>
    <property type="evidence" value="ECO:0007669"/>
    <property type="project" value="UniProtKB-KW"/>
</dbReference>
<feature type="transmembrane region" description="Helical" evidence="9">
    <location>
        <begin position="649"/>
        <end position="666"/>
    </location>
</feature>
<dbReference type="InterPro" id="IPR011009">
    <property type="entry name" value="Kinase-like_dom_sf"/>
</dbReference>
<dbReference type="GO" id="GO:0005634">
    <property type="term" value="C:nucleus"/>
    <property type="evidence" value="ECO:0007669"/>
    <property type="project" value="TreeGrafter"/>
</dbReference>
<dbReference type="Proteomes" id="UP000541610">
    <property type="component" value="Unassembled WGS sequence"/>
</dbReference>
<keyword evidence="3" id="KW-0808">Transferase</keyword>
<feature type="transmembrane region" description="Helical" evidence="9">
    <location>
        <begin position="832"/>
        <end position="856"/>
    </location>
</feature>
<evidence type="ECO:0000256" key="5">
    <source>
        <dbReference type="ARBA" id="ARBA00022777"/>
    </source>
</evidence>
<dbReference type="InterPro" id="IPR039192">
    <property type="entry name" value="STKc_GSK3"/>
</dbReference>
<dbReference type="PROSITE" id="PS00107">
    <property type="entry name" value="PROTEIN_KINASE_ATP"/>
    <property type="match status" value="1"/>
</dbReference>
<proteinExistence type="inferred from homology"/>
<dbReference type="PROSITE" id="PS50011">
    <property type="entry name" value="PROTEIN_KINASE_DOM"/>
    <property type="match status" value="1"/>
</dbReference>
<evidence type="ECO:0000256" key="8">
    <source>
        <dbReference type="SAM" id="MobiDB-lite"/>
    </source>
</evidence>
<feature type="compositionally biased region" description="Gly residues" evidence="8">
    <location>
        <begin position="33"/>
        <end position="42"/>
    </location>
</feature>
<dbReference type="PROSITE" id="PS00108">
    <property type="entry name" value="PROTEIN_KINASE_ST"/>
    <property type="match status" value="1"/>
</dbReference>
<feature type="transmembrane region" description="Helical" evidence="9">
    <location>
        <begin position="510"/>
        <end position="534"/>
    </location>
</feature>
<dbReference type="SMART" id="SM00220">
    <property type="entry name" value="S_TKc"/>
    <property type="match status" value="1"/>
</dbReference>
<dbReference type="InterPro" id="IPR008271">
    <property type="entry name" value="Ser/Thr_kinase_AS"/>
</dbReference>
<sequence>MTLVSRFSKAPLLWALVSSSPMPSHNGDHRRGGGGSNGGRGGGATYKAQRIIGSGAFGVVYEAKVQETGETVAIKKVFQDKRFKNRELPTLKELKHPNIVALKHAFHTAGETPNDLYLNLVMEYVPDNLYQVMKYYTKVKSYMPSQFGKIVFISNSAGCWLRERKGIAHRDIKPQNILVCPSTHTIKLCDFGSAKRLSMGEDNVAYICSRFYRAPELIFGATGYTNKVDIWSAGCVIAEMCLGYPLFPGESGVDQLVEIIKVLGTPTAEQVAAMNPKYKDFDLKAFPSIKPMGLANALRGRPQADRGFEALLRVLLRFEPEARMSPILALCLDYFEQLRLQKDLGKEIEAAGGLPRDLFKFTTEELAEVGDPRRLAPRRVHAPEVAMSAHLEQRSSSSSSDCSPTSQAGSEYEVIPAVGEGSSDDESLGPPSTVKVKVSRAPRSVFWATVQLLNVLGKQRSLADVRFTRLHSWNLYITCLTGLYALYAMCLFTEKEGCQTVSEIGNDSNLFTVGMTLTAAGQLILWPTLAVYLAQRTPRSTSLIAVRAGLLLGFFNALCLAAVALIPLHYANSIHTFFAQTFFLADCATCLCYTVAAAKVDLVPRGALPTIISLGLGSTLLLLSYLLVYDFLPGVQVDWPYCVYTVSEFISAGLCLVFPLCFGPLIREATRNGIDYARLRHSLVLLKVIMESTRPSKASGGGSSTDYVAASPAGQPLDELDASWNEQGRDIDDDLSPDSFTFSEFGGTELEGMPGYSVDPFKSANSHPNAPRSILTAILQLLTPCRKQRSLADVRFNIIEVVILYTACAAALVSLIAALVVTDVKGCATISAVFRIGLSIAAIGVAPVWGFIAVFLSQRSPRSLSKLTIRVALWLGMISAVCLLGVAVVPVNYWNELHTFFAQLSFLCGCLACLLFALAATKVDLLPRSGFIALLLLTGGCVVLMLSYLLNNGYMPGVSLKWPFCLYTNAQFFTVAMCFAFPMCFGPSIHRAIHTVDFARMYYYD</sequence>
<reference evidence="11 12" key="1">
    <citation type="submission" date="2020-04" db="EMBL/GenBank/DDBJ databases">
        <title>Perkinsus olseni comparative genomics.</title>
        <authorList>
            <person name="Bogema D.R."/>
        </authorList>
    </citation>
    <scope>NUCLEOTIDE SEQUENCE [LARGE SCALE GENOMIC DNA]</scope>
    <source>
        <strain evidence="11">00978-12</strain>
    </source>
</reference>
<keyword evidence="4 7" id="KW-0547">Nucleotide-binding</keyword>